<accession>Q115U8</accession>
<dbReference type="SMART" id="SM00382">
    <property type="entry name" value="AAA"/>
    <property type="match status" value="1"/>
</dbReference>
<dbReference type="GO" id="GO:0016887">
    <property type="term" value="F:ATP hydrolysis activity"/>
    <property type="evidence" value="ECO:0007669"/>
    <property type="project" value="InterPro"/>
</dbReference>
<dbReference type="RefSeq" id="WP_011611103.1">
    <property type="nucleotide sequence ID" value="NC_008312.1"/>
</dbReference>
<dbReference type="InterPro" id="IPR027417">
    <property type="entry name" value="P-loop_NTPase"/>
</dbReference>
<protein>
    <submittedName>
        <fullName evidence="2">ATPase associated with various cellular activities, AAA_5</fullName>
    </submittedName>
</protein>
<reference evidence="2" key="1">
    <citation type="submission" date="2006-06" db="EMBL/GenBank/DDBJ databases">
        <title>Complete sequence of Trichodesmium erythraeum IMS101.</title>
        <authorList>
            <consortium name="US DOE Joint Genome Institute"/>
            <person name="Copeland A."/>
            <person name="Lucas S."/>
            <person name="Lapidus A."/>
            <person name="Barry K."/>
            <person name="Detter J.C."/>
            <person name="Glavina del Rio T."/>
            <person name="Hammon N."/>
            <person name="Israni S."/>
            <person name="Dalin E."/>
            <person name="Tice H."/>
            <person name="Pitluck S."/>
            <person name="Kiss H."/>
            <person name="Munk A.C."/>
            <person name="Brettin T."/>
            <person name="Bruce D."/>
            <person name="Han C."/>
            <person name="Tapia R."/>
            <person name="Gilna P."/>
            <person name="Schmutz J."/>
            <person name="Larimer F."/>
            <person name="Land M."/>
            <person name="Hauser L."/>
            <person name="Kyrpides N."/>
            <person name="Kim E."/>
            <person name="Richardson P."/>
        </authorList>
    </citation>
    <scope>NUCLEOTIDE SEQUENCE [LARGE SCALE GENOMIC DNA]</scope>
    <source>
        <strain evidence="2">IMS101</strain>
    </source>
</reference>
<organism evidence="2">
    <name type="scientific">Trichodesmium erythraeum (strain IMS101)</name>
    <dbReference type="NCBI Taxonomy" id="203124"/>
    <lineage>
        <taxon>Bacteria</taxon>
        <taxon>Bacillati</taxon>
        <taxon>Cyanobacteriota</taxon>
        <taxon>Cyanophyceae</taxon>
        <taxon>Oscillatoriophycideae</taxon>
        <taxon>Oscillatoriales</taxon>
        <taxon>Microcoleaceae</taxon>
        <taxon>Trichodesmium</taxon>
    </lineage>
</organism>
<proteinExistence type="predicted"/>
<dbReference type="OrthoDB" id="9783370at2"/>
<name>Q115U8_TRIEI</name>
<sequence length="345" mass="40603">MNDLANRQYEGQGNDQKYERLKDEKGKEFLDIPIKKEPYIASKNLAEAVNDALYLRRPLLLEGEPGCGKTRLAYSIAYELGYPLKECYIRSTIRAEELLYTYDNIRRLYDLQEYRLIQGKLEEKDINNSPQVTNVIDRETYIELGKLGEAIELSDKNNIPSVVLVDEVDKADIDFPNDLLLVLDRLQFEVKEVKNLKYDALRGEEREDRKDFLPLIIITSNQEKELPKAFLRRCLFYYIGFPNKEDLRKIIINHFQQDVSPLFEVALTKFVELRDDISWRKKPSTGEFINWLRLLERGLPNNTTQEYQEIKAEVLRETKLYQLPFLHTLVKNQSDQNTIEKLKND</sequence>
<dbReference type="InterPro" id="IPR011704">
    <property type="entry name" value="ATPase_dyneun-rel_AAA"/>
</dbReference>
<dbReference type="SUPFAM" id="SSF52540">
    <property type="entry name" value="P-loop containing nucleoside triphosphate hydrolases"/>
    <property type="match status" value="1"/>
</dbReference>
<dbReference type="HOGENOM" id="CLU_051820_2_1_3"/>
<dbReference type="EMBL" id="CP000393">
    <property type="protein sequence ID" value="ABG50726.1"/>
    <property type="molecule type" value="Genomic_DNA"/>
</dbReference>
<dbReference type="STRING" id="203124.Tery_1430"/>
<dbReference type="GO" id="GO:0005524">
    <property type="term" value="F:ATP binding"/>
    <property type="evidence" value="ECO:0007669"/>
    <property type="project" value="InterPro"/>
</dbReference>
<evidence type="ECO:0000313" key="2">
    <source>
        <dbReference type="EMBL" id="ABG50726.1"/>
    </source>
</evidence>
<dbReference type="eggNOG" id="COG0714">
    <property type="taxonomic scope" value="Bacteria"/>
</dbReference>
<feature type="domain" description="AAA+ ATPase" evidence="1">
    <location>
        <begin position="55"/>
        <end position="245"/>
    </location>
</feature>
<dbReference type="AlphaFoldDB" id="Q115U8"/>
<dbReference type="Gene3D" id="3.40.50.300">
    <property type="entry name" value="P-loop containing nucleotide triphosphate hydrolases"/>
    <property type="match status" value="1"/>
</dbReference>
<dbReference type="KEGG" id="ter:Tery_1430"/>
<evidence type="ECO:0000259" key="1">
    <source>
        <dbReference type="SMART" id="SM00382"/>
    </source>
</evidence>
<dbReference type="InterPro" id="IPR003593">
    <property type="entry name" value="AAA+_ATPase"/>
</dbReference>
<dbReference type="Pfam" id="PF07728">
    <property type="entry name" value="AAA_5"/>
    <property type="match status" value="1"/>
</dbReference>
<gene>
    <name evidence="2" type="ordered locus">Tery_1430</name>
</gene>